<dbReference type="InterPro" id="IPR013083">
    <property type="entry name" value="Znf_RING/FYVE/PHD"/>
</dbReference>
<dbReference type="Gene3D" id="3.30.40.10">
    <property type="entry name" value="Zinc/RING finger domain, C3HC4 (zinc finger)"/>
    <property type="match status" value="1"/>
</dbReference>
<proteinExistence type="predicted"/>
<dbReference type="Proteomes" id="UP001652582">
    <property type="component" value="Chromosome 5"/>
</dbReference>
<dbReference type="OrthoDB" id="6115549at2759"/>
<gene>
    <name evidence="2" type="primary">LOC112047645</name>
</gene>
<dbReference type="SUPFAM" id="SSF57903">
    <property type="entry name" value="FYVE/PHD zinc finger"/>
    <property type="match status" value="1"/>
</dbReference>
<sequence length="311" mass="34690">MPRNYKRTTDRQSWSEESMRKAIHPGRVVTQFQIAGLFKEAYGKAATVQNGCNGFKSTGIWPLNPEIFPDYMYEPAETTNIPALADTTNMQFHQQIGPIPVSIAGPSTQQPDNLMSLPGTQHIIRAVTPDNNDTTVQTTDSTETTDNLTANTGQDLIIPGANENCPSIGNELHPSSHTLAVPMEVLSSVPKGLYVSGQGKRKPTKHQTSLVLTSTPNMNEIKAKNESKAPSEKKKRKVTKTIFHEDRQEENCPNYTQDDEEDCACIYCNDLYSRSKPGEDWLRCLKCSHWAHASCADVSKRTKRFIFELCL</sequence>
<name>A0A6J1N677_BICAN</name>
<dbReference type="RefSeq" id="XP_023940592.2">
    <property type="nucleotide sequence ID" value="XM_024084824.2"/>
</dbReference>
<evidence type="ECO:0000313" key="2">
    <source>
        <dbReference type="RefSeq" id="XP_023940592.2"/>
    </source>
</evidence>
<dbReference type="GeneID" id="112047645"/>
<dbReference type="InterPro" id="IPR011011">
    <property type="entry name" value="Znf_FYVE_PHD"/>
</dbReference>
<accession>A0A6J1N677</accession>
<protein>
    <submittedName>
        <fullName evidence="2">Uncharacterized protein LOC112047645</fullName>
    </submittedName>
</protein>
<evidence type="ECO:0000313" key="1">
    <source>
        <dbReference type="Proteomes" id="UP001652582"/>
    </source>
</evidence>
<reference evidence="2" key="1">
    <citation type="submission" date="2025-08" db="UniProtKB">
        <authorList>
            <consortium name="RefSeq"/>
        </authorList>
    </citation>
    <scope>IDENTIFICATION</scope>
</reference>
<dbReference type="AlphaFoldDB" id="A0A6J1N677"/>
<keyword evidence="1" id="KW-1185">Reference proteome</keyword>
<dbReference type="KEGG" id="bany:112047645"/>
<organism evidence="1 2">
    <name type="scientific">Bicyclus anynana</name>
    <name type="common">Squinting bush brown butterfly</name>
    <dbReference type="NCBI Taxonomy" id="110368"/>
    <lineage>
        <taxon>Eukaryota</taxon>
        <taxon>Metazoa</taxon>
        <taxon>Ecdysozoa</taxon>
        <taxon>Arthropoda</taxon>
        <taxon>Hexapoda</taxon>
        <taxon>Insecta</taxon>
        <taxon>Pterygota</taxon>
        <taxon>Neoptera</taxon>
        <taxon>Endopterygota</taxon>
        <taxon>Lepidoptera</taxon>
        <taxon>Glossata</taxon>
        <taxon>Ditrysia</taxon>
        <taxon>Papilionoidea</taxon>
        <taxon>Nymphalidae</taxon>
        <taxon>Satyrinae</taxon>
        <taxon>Satyrini</taxon>
        <taxon>Mycalesina</taxon>
        <taxon>Bicyclus</taxon>
    </lineage>
</organism>